<evidence type="ECO:0000313" key="8">
    <source>
        <dbReference type="Proteomes" id="UP001500540"/>
    </source>
</evidence>
<evidence type="ECO:0000256" key="3">
    <source>
        <dbReference type="ARBA" id="ARBA00022801"/>
    </source>
</evidence>
<dbReference type="EMBL" id="BAABAF010000009">
    <property type="protein sequence ID" value="GAA3773540.1"/>
    <property type="molecule type" value="Genomic_DNA"/>
</dbReference>
<dbReference type="RefSeq" id="WP_344784471.1">
    <property type="nucleotide sequence ID" value="NZ_BAABAF010000009.1"/>
</dbReference>
<dbReference type="Pfam" id="PF16874">
    <property type="entry name" value="Glyco_hydro_36C"/>
    <property type="match status" value="1"/>
</dbReference>
<dbReference type="Gene3D" id="2.70.98.60">
    <property type="entry name" value="alpha-galactosidase from lactobacil brevis"/>
    <property type="match status" value="1"/>
</dbReference>
<dbReference type="CDD" id="cd14791">
    <property type="entry name" value="GH36"/>
    <property type="match status" value="1"/>
</dbReference>
<keyword evidence="8" id="KW-1185">Reference proteome</keyword>
<dbReference type="InterPro" id="IPR031704">
    <property type="entry name" value="Glyco_hydro_36_N"/>
</dbReference>
<dbReference type="Pfam" id="PF02065">
    <property type="entry name" value="Melibiase"/>
    <property type="match status" value="1"/>
</dbReference>
<evidence type="ECO:0000256" key="4">
    <source>
        <dbReference type="ARBA" id="ARBA00023295"/>
    </source>
</evidence>
<dbReference type="InterPro" id="IPR002252">
    <property type="entry name" value="Glyco_hydro_36"/>
</dbReference>
<evidence type="ECO:0000259" key="6">
    <source>
        <dbReference type="Pfam" id="PF16875"/>
    </source>
</evidence>
<dbReference type="Proteomes" id="UP001500540">
    <property type="component" value="Unassembled WGS sequence"/>
</dbReference>
<evidence type="ECO:0000259" key="5">
    <source>
        <dbReference type="Pfam" id="PF16874"/>
    </source>
</evidence>
<feature type="domain" description="Glycosyl hydrolase family 36 N-terminal" evidence="6">
    <location>
        <begin position="37"/>
        <end position="270"/>
    </location>
</feature>
<name>A0ABP7GXP8_9MICO</name>
<dbReference type="InterPro" id="IPR000111">
    <property type="entry name" value="Glyco_hydro_27/36_CS"/>
</dbReference>
<keyword evidence="4" id="KW-0326">Glycosidase</keyword>
<accession>A0ABP7GXP8</accession>
<comment type="caution">
    <text evidence="7">The sequence shown here is derived from an EMBL/GenBank/DDBJ whole genome shotgun (WGS) entry which is preliminary data.</text>
</comment>
<dbReference type="EC" id="3.2.1.22" evidence="2"/>
<evidence type="ECO:0000313" key="7">
    <source>
        <dbReference type="EMBL" id="GAA3773540.1"/>
    </source>
</evidence>
<dbReference type="InterPro" id="IPR013785">
    <property type="entry name" value="Aldolase_TIM"/>
</dbReference>
<evidence type="ECO:0000256" key="1">
    <source>
        <dbReference type="ARBA" id="ARBA00001255"/>
    </source>
</evidence>
<dbReference type="PANTHER" id="PTHR43053:SF3">
    <property type="entry name" value="ALPHA-GALACTOSIDASE C-RELATED"/>
    <property type="match status" value="1"/>
</dbReference>
<dbReference type="PRINTS" id="PR00743">
    <property type="entry name" value="GLHYDRLASE36"/>
</dbReference>
<comment type="catalytic activity">
    <reaction evidence="1">
        <text>Hydrolysis of terminal, non-reducing alpha-D-galactose residues in alpha-D-galactosides, including galactose oligosaccharides, galactomannans and galactolipids.</text>
        <dbReference type="EC" id="3.2.1.22"/>
    </reaction>
</comment>
<keyword evidence="3" id="KW-0378">Hydrolase</keyword>
<dbReference type="PROSITE" id="PS00512">
    <property type="entry name" value="ALPHA_GALACTOSIDASE"/>
    <property type="match status" value="1"/>
</dbReference>
<feature type="domain" description="Glycosyl hydrolase family 36 C-terminal" evidence="5">
    <location>
        <begin position="643"/>
        <end position="723"/>
    </location>
</feature>
<dbReference type="SUPFAM" id="SSF51445">
    <property type="entry name" value="(Trans)glycosidases"/>
    <property type="match status" value="1"/>
</dbReference>
<protein>
    <recommendedName>
        <fullName evidence="2">alpha-galactosidase</fullName>
        <ecNumber evidence="2">3.2.1.22</ecNumber>
    </recommendedName>
</protein>
<dbReference type="Pfam" id="PF16875">
    <property type="entry name" value="Glyco_hydro_36N"/>
    <property type="match status" value="1"/>
</dbReference>
<sequence>MAERGGTAARAGATGAPGAVLLERDGVAIVLATMPVGLPAVLHWGGALGALPADARGAVPEMVGAQSAPGTLDHAWELSVAPAEGDGWAGRPAVRLRRAGVLHHPRWDDVQIESAGAIATVTATDAATGMRLRWRVSIEAGGLVAVDMSLSHEGEGMAPVEVDWLEPTLPVPAQTTHLTTFDGRWSREKRPVTTRVPAGAITRQSRRGRGGHDAPGVFLASTGRPRWPAGDVWAVHLAWSADVTYRSDRMTDAVPLIGAGELLRPGEIVLQPGQSYAAPRALFAYSDQGMDGIAARFHTWLRARPTHPSSPRPVTLNTWEAVYFDQEPHRLTALAELAATLGVERFVLDDGWFAGRRDDTTSLGDWTVDAAVWPEGLEPLAARVHELDMQFGLWFEPEMISLRSDAARRHPDWLLHAPGPEDPRLSWRHQYVLDLANPDAFAHVLGQMEELIGRLRLDYIKWDHNRDLVEAVHDGRPGVHAQTVAVYALIRTLKQRHPALEIESCSSGGARTDLGMMTLCDRVWASDSNDPVERQDIQRFTGLLLPPEMIGAHVGPPRSSTSGRVTDLSYRCATSLLGSAGLEWDIATCTPAELETIRSFIMAYKRLRPVMHTGAVTHPALRDPAWRATAFRARRPVAAGEVAAVVVVATVAGVQDARAERLRIAGLEPDRDYAVRLRTEFGQAQHGPGVPPWWRAGRLVARGAVLERIGLQLPTLWPQQAFVLQICAAEPADA</sequence>
<dbReference type="InterPro" id="IPR038417">
    <property type="entry name" value="Alpga-gal_N_sf"/>
</dbReference>
<dbReference type="InterPro" id="IPR050985">
    <property type="entry name" value="Alpha-glycosidase_related"/>
</dbReference>
<evidence type="ECO:0000256" key="2">
    <source>
        <dbReference type="ARBA" id="ARBA00012755"/>
    </source>
</evidence>
<dbReference type="InterPro" id="IPR031705">
    <property type="entry name" value="Glyco_hydro_36_C"/>
</dbReference>
<dbReference type="PANTHER" id="PTHR43053">
    <property type="entry name" value="GLYCOSIDASE FAMILY 31"/>
    <property type="match status" value="1"/>
</dbReference>
<dbReference type="Gene3D" id="3.20.20.70">
    <property type="entry name" value="Aldolase class I"/>
    <property type="match status" value="1"/>
</dbReference>
<dbReference type="InterPro" id="IPR017853">
    <property type="entry name" value="GH"/>
</dbReference>
<organism evidence="7 8">
    <name type="scientific">Microbacterium kribbense</name>
    <dbReference type="NCBI Taxonomy" id="433645"/>
    <lineage>
        <taxon>Bacteria</taxon>
        <taxon>Bacillati</taxon>
        <taxon>Actinomycetota</taxon>
        <taxon>Actinomycetes</taxon>
        <taxon>Micrococcales</taxon>
        <taxon>Microbacteriaceae</taxon>
        <taxon>Microbacterium</taxon>
    </lineage>
</organism>
<proteinExistence type="predicted"/>
<gene>
    <name evidence="7" type="ORF">GCM10022240_26830</name>
</gene>
<reference evidence="8" key="1">
    <citation type="journal article" date="2019" name="Int. J. Syst. Evol. Microbiol.">
        <title>The Global Catalogue of Microorganisms (GCM) 10K type strain sequencing project: providing services to taxonomists for standard genome sequencing and annotation.</title>
        <authorList>
            <consortium name="The Broad Institute Genomics Platform"/>
            <consortium name="The Broad Institute Genome Sequencing Center for Infectious Disease"/>
            <person name="Wu L."/>
            <person name="Ma J."/>
        </authorList>
    </citation>
    <scope>NUCLEOTIDE SEQUENCE [LARGE SCALE GENOMIC DNA]</scope>
    <source>
        <strain evidence="8">JCM 16950</strain>
    </source>
</reference>